<dbReference type="PATRIC" id="fig|930169.3.peg.837"/>
<proteinExistence type="predicted"/>
<dbReference type="KEGG" id="adi:B5T_00852"/>
<keyword evidence="2" id="KW-0732">Signal</keyword>
<dbReference type="PROSITE" id="PS51257">
    <property type="entry name" value="PROKAR_LIPOPROTEIN"/>
    <property type="match status" value="1"/>
</dbReference>
<keyword evidence="4" id="KW-1185">Reference proteome</keyword>
<dbReference type="AlphaFoldDB" id="K0CC77"/>
<dbReference type="STRING" id="930169.B5T_00852"/>
<dbReference type="RefSeq" id="WP_014993217.1">
    <property type="nucleotide sequence ID" value="NC_018691.1"/>
</dbReference>
<dbReference type="OrthoDB" id="6074212at2"/>
<name>K0CC77_ALCDB</name>
<feature type="compositionally biased region" description="Gly residues" evidence="1">
    <location>
        <begin position="26"/>
        <end position="49"/>
    </location>
</feature>
<evidence type="ECO:0000256" key="2">
    <source>
        <dbReference type="SAM" id="SignalP"/>
    </source>
</evidence>
<gene>
    <name evidence="3" type="ordered locus">B5T_00852</name>
</gene>
<protein>
    <recommendedName>
        <fullName evidence="5">Lipoprotein</fullName>
    </recommendedName>
</protein>
<feature type="chain" id="PRO_5003832194" description="Lipoprotein" evidence="2">
    <location>
        <begin position="22"/>
        <end position="637"/>
    </location>
</feature>
<evidence type="ECO:0000313" key="3">
    <source>
        <dbReference type="EMBL" id="AFT69136.1"/>
    </source>
</evidence>
<dbReference type="HOGENOM" id="CLU_429406_0_0_6"/>
<accession>K0CC77</accession>
<feature type="signal peptide" evidence="2">
    <location>
        <begin position="1"/>
        <end position="21"/>
    </location>
</feature>
<evidence type="ECO:0000313" key="4">
    <source>
        <dbReference type="Proteomes" id="UP000006286"/>
    </source>
</evidence>
<organism evidence="3 4">
    <name type="scientific">Alcanivorax dieselolei (strain DSM 16502 / CGMCC 1.3690 / MCCC 1A00001 / B-5)</name>
    <name type="common">Alloalcanivorax dieselolei</name>
    <dbReference type="NCBI Taxonomy" id="930169"/>
    <lineage>
        <taxon>Bacteria</taxon>
        <taxon>Pseudomonadati</taxon>
        <taxon>Pseudomonadota</taxon>
        <taxon>Gammaproteobacteria</taxon>
        <taxon>Oceanospirillales</taxon>
        <taxon>Alcanivoracaceae</taxon>
        <taxon>Alloalcanivorax</taxon>
    </lineage>
</organism>
<evidence type="ECO:0000256" key="1">
    <source>
        <dbReference type="SAM" id="MobiDB-lite"/>
    </source>
</evidence>
<dbReference type="EMBL" id="CP003466">
    <property type="protein sequence ID" value="AFT69136.1"/>
    <property type="molecule type" value="Genomic_DNA"/>
</dbReference>
<reference evidence="3 4" key="1">
    <citation type="journal article" date="2012" name="J. Bacteriol.">
        <title>Complete genome sequence of Alcanivorax dieselolei type strain B5.</title>
        <authorList>
            <person name="Lai Q."/>
            <person name="Li W."/>
            <person name="Shao Z."/>
        </authorList>
    </citation>
    <scope>NUCLEOTIDE SEQUENCE [LARGE SCALE GENOMIC DNA]</scope>
    <source>
        <strain evidence="4">DSM 16502 / CGMCC 1.3690 / B-5</strain>
    </source>
</reference>
<sequence>MNNYGKVAKTTSLLVLSAAIAACGGSGGSSSGGNGPGGGDSGGGGGSDGGSVNVVTQMPEDVSGFAVTGNEEALYFTQVKGSPQDGSGLYMVESLSGQPQVEDVDVNVGIGFHDVTDMDPSNMRFISRHENTFFTLFEADGSAGDLENLRSSFLFYADGSEEDHLGNGYRRVMVSPDHLVRTPEMVTNAKKAPQLQPSRQVLHDLNDAGRTCLLDPTDNFNKNWKQICLNHGMTTPPGQLFDMRVFAATLDPQAMKGEGYLAIDDDNVLRFIGRDLQNLGPVLDADTGNPVTDIMEAADLRMRSTEGHQYVVLYIEDRDHPEVWLYETDAAGAGTVKRVTSAEGEPLLMGHNVANVLQIPDDRNVTVMNGETFFLYADVEGDITSSSVNLIRLSGDTWSIATTIEGGAFMGGTATTFLMNAGGHLVMESNEADGGKEVIALLPDGSGRKVMDARGNGVFQLKFDRQPVLGTSANGEWLFYNRFEDKSTGETQWSPVAVALNPATNERLDMAGWTWVGASSNGKGSLDMRHGSETLAQVFMVGPNTELAALQADDPMAGKVNFGALPDGVTAARFNGVGPGPRRLLWAMSNDDDEEDYLCVWSQCTYDVLYLDVRDEGSLQLLTESSSSHLQSPLPKF</sequence>
<dbReference type="eggNOG" id="ENOG5033SH6">
    <property type="taxonomic scope" value="Bacteria"/>
</dbReference>
<feature type="region of interest" description="Disordered" evidence="1">
    <location>
        <begin position="26"/>
        <end position="55"/>
    </location>
</feature>
<evidence type="ECO:0008006" key="5">
    <source>
        <dbReference type="Google" id="ProtNLM"/>
    </source>
</evidence>
<dbReference type="Proteomes" id="UP000006286">
    <property type="component" value="Chromosome"/>
</dbReference>